<protein>
    <recommendedName>
        <fullName evidence="4">RO10</fullName>
    </recommendedName>
</protein>
<name>A0AAE0PB97_SORBR</name>
<dbReference type="Proteomes" id="UP001281003">
    <property type="component" value="Unassembled WGS sequence"/>
</dbReference>
<sequence length="214" mass="23779">MDTTQESSLDKTSLATISLLESRLRRIEHILYGPSSPPTQAPSSSATTSLAQLESRFNLLIRRFRVYAELLKIHKANPSLFHTTPSPSLPPTDLPPTALLATVLSYASQFPQTASALVAACPDNTLESAIPDTKLSAELAGLIPRMKGLEAMQLAQEAEIAELRERSEAVMKTWYERRVLGYGRFVAEGEQRVERCELRVRRAERVREMEGLGE</sequence>
<dbReference type="EMBL" id="JAUTDP010000009">
    <property type="protein sequence ID" value="KAK3396708.1"/>
    <property type="molecule type" value="Genomic_DNA"/>
</dbReference>
<feature type="coiled-coil region" evidence="1">
    <location>
        <begin position="146"/>
        <end position="206"/>
    </location>
</feature>
<reference evidence="2" key="1">
    <citation type="journal article" date="2023" name="Mol. Phylogenet. Evol.">
        <title>Genome-scale phylogeny and comparative genomics of the fungal order Sordariales.</title>
        <authorList>
            <person name="Hensen N."/>
            <person name="Bonometti L."/>
            <person name="Westerberg I."/>
            <person name="Brannstrom I.O."/>
            <person name="Guillou S."/>
            <person name="Cros-Aarteil S."/>
            <person name="Calhoun S."/>
            <person name="Haridas S."/>
            <person name="Kuo A."/>
            <person name="Mondo S."/>
            <person name="Pangilinan J."/>
            <person name="Riley R."/>
            <person name="LaButti K."/>
            <person name="Andreopoulos B."/>
            <person name="Lipzen A."/>
            <person name="Chen C."/>
            <person name="Yan M."/>
            <person name="Daum C."/>
            <person name="Ng V."/>
            <person name="Clum A."/>
            <person name="Steindorff A."/>
            <person name="Ohm R.A."/>
            <person name="Martin F."/>
            <person name="Silar P."/>
            <person name="Natvig D.O."/>
            <person name="Lalanne C."/>
            <person name="Gautier V."/>
            <person name="Ament-Velasquez S.L."/>
            <person name="Kruys A."/>
            <person name="Hutchinson M.I."/>
            <person name="Powell A.J."/>
            <person name="Barry K."/>
            <person name="Miller A.N."/>
            <person name="Grigoriev I.V."/>
            <person name="Debuchy R."/>
            <person name="Gladieux P."/>
            <person name="Hiltunen Thoren M."/>
            <person name="Johannesson H."/>
        </authorList>
    </citation>
    <scope>NUCLEOTIDE SEQUENCE</scope>
    <source>
        <strain evidence="2">FGSC 1904</strain>
    </source>
</reference>
<accession>A0AAE0PB97</accession>
<keyword evidence="3" id="KW-1185">Reference proteome</keyword>
<proteinExistence type="predicted"/>
<comment type="caution">
    <text evidence="2">The sequence shown here is derived from an EMBL/GenBank/DDBJ whole genome shotgun (WGS) entry which is preliminary data.</text>
</comment>
<keyword evidence="1" id="KW-0175">Coiled coil</keyword>
<gene>
    <name evidence="2" type="ORF">B0T20DRAFT_277667</name>
</gene>
<evidence type="ECO:0000256" key="1">
    <source>
        <dbReference type="SAM" id="Coils"/>
    </source>
</evidence>
<organism evidence="2 3">
    <name type="scientific">Sordaria brevicollis</name>
    <dbReference type="NCBI Taxonomy" id="83679"/>
    <lineage>
        <taxon>Eukaryota</taxon>
        <taxon>Fungi</taxon>
        <taxon>Dikarya</taxon>
        <taxon>Ascomycota</taxon>
        <taxon>Pezizomycotina</taxon>
        <taxon>Sordariomycetes</taxon>
        <taxon>Sordariomycetidae</taxon>
        <taxon>Sordariales</taxon>
        <taxon>Sordariaceae</taxon>
        <taxon>Sordaria</taxon>
    </lineage>
</organism>
<evidence type="ECO:0000313" key="2">
    <source>
        <dbReference type="EMBL" id="KAK3396708.1"/>
    </source>
</evidence>
<dbReference type="AlphaFoldDB" id="A0AAE0PB97"/>
<evidence type="ECO:0008006" key="4">
    <source>
        <dbReference type="Google" id="ProtNLM"/>
    </source>
</evidence>
<reference evidence="2" key="2">
    <citation type="submission" date="2023-07" db="EMBL/GenBank/DDBJ databases">
        <authorList>
            <consortium name="Lawrence Berkeley National Laboratory"/>
            <person name="Haridas S."/>
            <person name="Hensen N."/>
            <person name="Bonometti L."/>
            <person name="Westerberg I."/>
            <person name="Brannstrom I.O."/>
            <person name="Guillou S."/>
            <person name="Cros-Aarteil S."/>
            <person name="Calhoun S."/>
            <person name="Kuo A."/>
            <person name="Mondo S."/>
            <person name="Pangilinan J."/>
            <person name="Riley R."/>
            <person name="LaButti K."/>
            <person name="Andreopoulos B."/>
            <person name="Lipzen A."/>
            <person name="Chen C."/>
            <person name="Yanf M."/>
            <person name="Daum C."/>
            <person name="Ng V."/>
            <person name="Clum A."/>
            <person name="Steindorff A."/>
            <person name="Ohm R."/>
            <person name="Martin F."/>
            <person name="Silar P."/>
            <person name="Natvig D."/>
            <person name="Lalanne C."/>
            <person name="Gautier V."/>
            <person name="Ament-velasquez S.L."/>
            <person name="Kruys A."/>
            <person name="Hutchinson M.I."/>
            <person name="Powell A.J."/>
            <person name="Barry K."/>
            <person name="Miller A.N."/>
            <person name="Grigoriev I.V."/>
            <person name="Debuchy R."/>
            <person name="Gladieux P."/>
            <person name="Thoren M.H."/>
            <person name="Johannesson H."/>
        </authorList>
    </citation>
    <scope>NUCLEOTIDE SEQUENCE</scope>
    <source>
        <strain evidence="2">FGSC 1904</strain>
    </source>
</reference>
<evidence type="ECO:0000313" key="3">
    <source>
        <dbReference type="Proteomes" id="UP001281003"/>
    </source>
</evidence>